<gene>
    <name evidence="1" type="ORF">SCALOS_LOCUS1741</name>
</gene>
<organism evidence="1 2">
    <name type="scientific">Scutellospora calospora</name>
    <dbReference type="NCBI Taxonomy" id="85575"/>
    <lineage>
        <taxon>Eukaryota</taxon>
        <taxon>Fungi</taxon>
        <taxon>Fungi incertae sedis</taxon>
        <taxon>Mucoromycota</taxon>
        <taxon>Glomeromycotina</taxon>
        <taxon>Glomeromycetes</taxon>
        <taxon>Diversisporales</taxon>
        <taxon>Gigasporaceae</taxon>
        <taxon>Scutellospora</taxon>
    </lineage>
</organism>
<evidence type="ECO:0000313" key="1">
    <source>
        <dbReference type="EMBL" id="CAG8464127.1"/>
    </source>
</evidence>
<comment type="caution">
    <text evidence="1">The sequence shown here is derived from an EMBL/GenBank/DDBJ whole genome shotgun (WGS) entry which is preliminary data.</text>
</comment>
<dbReference type="EMBL" id="CAJVPM010001305">
    <property type="protein sequence ID" value="CAG8464127.1"/>
    <property type="molecule type" value="Genomic_DNA"/>
</dbReference>
<protein>
    <submittedName>
        <fullName evidence="1">9015_t:CDS:1</fullName>
    </submittedName>
</protein>
<sequence>MQLECIELLDALTEEQIMEAYKMIDETIRNFNINNSQGLEHFVEILIDVGFNYNLHNNKKEEEITYLLSYIRLALLVEKKALPPKEANDNDNDDADPSKVDNNFDNKIIKLKLSKLQRITTTEPHCLEIFQTEVDA</sequence>
<dbReference type="Proteomes" id="UP000789860">
    <property type="component" value="Unassembled WGS sequence"/>
</dbReference>
<keyword evidence="2" id="KW-1185">Reference proteome</keyword>
<evidence type="ECO:0000313" key="2">
    <source>
        <dbReference type="Proteomes" id="UP000789860"/>
    </source>
</evidence>
<reference evidence="1" key="1">
    <citation type="submission" date="2021-06" db="EMBL/GenBank/DDBJ databases">
        <authorList>
            <person name="Kallberg Y."/>
            <person name="Tangrot J."/>
            <person name="Rosling A."/>
        </authorList>
    </citation>
    <scope>NUCLEOTIDE SEQUENCE</scope>
    <source>
        <strain evidence="1">AU212A</strain>
    </source>
</reference>
<accession>A0ACA9KC41</accession>
<name>A0ACA9KC41_9GLOM</name>
<proteinExistence type="predicted"/>